<accession>A0A1F8DN17</accession>
<dbReference type="InterPro" id="IPR003961">
    <property type="entry name" value="FN3_dom"/>
</dbReference>
<dbReference type="InterPro" id="IPR050617">
    <property type="entry name" value="E3_ligase_FN3/SPRY"/>
</dbReference>
<dbReference type="InterPro" id="IPR013783">
    <property type="entry name" value="Ig-like_fold"/>
</dbReference>
<gene>
    <name evidence="2" type="ORF">A2108_02810</name>
</gene>
<dbReference type="CDD" id="cd00063">
    <property type="entry name" value="FN3"/>
    <property type="match status" value="2"/>
</dbReference>
<dbReference type="Proteomes" id="UP000178303">
    <property type="component" value="Unassembled WGS sequence"/>
</dbReference>
<dbReference type="PROSITE" id="PS50853">
    <property type="entry name" value="FN3"/>
    <property type="match status" value="2"/>
</dbReference>
<reference evidence="2 3" key="1">
    <citation type="journal article" date="2016" name="Nat. Commun.">
        <title>Thousands of microbial genomes shed light on interconnected biogeochemical processes in an aquifer system.</title>
        <authorList>
            <person name="Anantharaman K."/>
            <person name="Brown C.T."/>
            <person name="Hug L.A."/>
            <person name="Sharon I."/>
            <person name="Castelle C.J."/>
            <person name="Probst A.J."/>
            <person name="Thomas B.C."/>
            <person name="Singh A."/>
            <person name="Wilkins M.J."/>
            <person name="Karaoz U."/>
            <person name="Brodie E.L."/>
            <person name="Williams K.H."/>
            <person name="Hubbard S.S."/>
            <person name="Banfield J.F."/>
        </authorList>
    </citation>
    <scope>NUCLEOTIDE SEQUENCE [LARGE SCALE GENOMIC DNA]</scope>
</reference>
<feature type="domain" description="Fibronectin type-III" evidence="1">
    <location>
        <begin position="373"/>
        <end position="462"/>
    </location>
</feature>
<evidence type="ECO:0000259" key="1">
    <source>
        <dbReference type="PROSITE" id="PS50853"/>
    </source>
</evidence>
<dbReference type="Gene3D" id="2.60.40.10">
    <property type="entry name" value="Immunoglobulins"/>
    <property type="match status" value="2"/>
</dbReference>
<dbReference type="Pfam" id="PF00041">
    <property type="entry name" value="fn3"/>
    <property type="match status" value="1"/>
</dbReference>
<dbReference type="PANTHER" id="PTHR24099:SF11">
    <property type="entry name" value="FIBRONECTIN TYPE III DOMAIN-CONTAINING 3BA-RELATED"/>
    <property type="match status" value="1"/>
</dbReference>
<protein>
    <recommendedName>
        <fullName evidence="1">Fibronectin type-III domain-containing protein</fullName>
    </recommendedName>
</protein>
<dbReference type="AlphaFoldDB" id="A0A1F8DN17"/>
<proteinExistence type="predicted"/>
<dbReference type="InterPro" id="IPR036116">
    <property type="entry name" value="FN3_sf"/>
</dbReference>
<dbReference type="SMART" id="SM00060">
    <property type="entry name" value="FN3"/>
    <property type="match status" value="3"/>
</dbReference>
<name>A0A1F8DN17_9BACT</name>
<evidence type="ECO:0000313" key="2">
    <source>
        <dbReference type="EMBL" id="OGM89832.1"/>
    </source>
</evidence>
<dbReference type="SUPFAM" id="SSF49265">
    <property type="entry name" value="Fibronectin type III"/>
    <property type="match status" value="2"/>
</dbReference>
<dbReference type="PANTHER" id="PTHR24099">
    <property type="entry name" value="E3 UBIQUITIN-PROTEIN LIGASE TRIM36-RELATED"/>
    <property type="match status" value="1"/>
</dbReference>
<feature type="domain" description="Fibronectin type-III" evidence="1">
    <location>
        <begin position="463"/>
        <end position="555"/>
    </location>
</feature>
<comment type="caution">
    <text evidence="2">The sequence shown here is derived from an EMBL/GenBank/DDBJ whole genome shotgun (WGS) entry which is preliminary data.</text>
</comment>
<evidence type="ECO:0000313" key="3">
    <source>
        <dbReference type="Proteomes" id="UP000178303"/>
    </source>
</evidence>
<organism evidence="2 3">
    <name type="scientific">Candidatus Wolfebacteria bacterium GWA1_42_9</name>
    <dbReference type="NCBI Taxonomy" id="1802553"/>
    <lineage>
        <taxon>Bacteria</taxon>
        <taxon>Candidatus Wolfeibacteriota</taxon>
    </lineage>
</organism>
<sequence length="680" mass="70327">MSFFLFLKNNYVKIGKFFLIFLIVLGWIFSGWPQIFSFPPGVPKAYAALSYVGGVAVSRTGSTTQGQELSLTGLTGGSGSSAAAGDIVIVACSTGSTADRAIGVSTPTGYTELNEPYANGSSYDTNLSVNWKIMGSTPDASVTCGPSGSTADALSAVAYVWRGIDQITPFDVAFTTNTGTGTGQPTPPAITPSTAGTIVIAIGASAALTGAVYTTATLSNFKTTTGSDTNDSMLGMGSFAWSSGTYTPAQFGGGTTGATESWAADTLALRPAVAPTVSTQAATLKEATTATCNGTIDATGGVNSTNAGCEWDIDSGAPYANNPSTAGDYGAVPFTQPLTSLPSGTTIYARAFATNSAGTGYGGETSFLTKPGAPTGLNFTSVTATTSRLNWSSVTGAASYKVERCTGTGCSSYSEVATGVTNIYWDDSGRTGNTIYRYQVRATNATGDSAYSSGAEQLMLPDVPGTPTFSNILTNSLRVNWTAPTGPTGGLSYKVERCTGTLCSDFGQITSGETNTYYDNTGLNSGIIYRYKIRATNGTGDGNYSNADETTTAVVTISIDDYLVAFGFKALATTTKNIGDVPIITVTSGPANLNVKSTNFTSGGYTWTLDTTNGINKVLWEFSKDDSAYSTFAVAGTEYTFDTNVPDDGTRDLYLRLTMPTETSSYNQYGAAITVVATAP</sequence>
<dbReference type="EMBL" id="MGIN01000011">
    <property type="protein sequence ID" value="OGM89832.1"/>
    <property type="molecule type" value="Genomic_DNA"/>
</dbReference>